<dbReference type="Gene3D" id="3.40.50.970">
    <property type="match status" value="2"/>
</dbReference>
<dbReference type="InterPro" id="IPR005475">
    <property type="entry name" value="Transketolase-like_Pyr-bd"/>
</dbReference>
<evidence type="ECO:0000256" key="12">
    <source>
        <dbReference type="PIRSR" id="PIRSR605478-2"/>
    </source>
</evidence>
<comment type="function">
    <text evidence="16">Catalyzes the transfer of a two-carbon ketol group from a ketose donor to an aldose acceptor, via a covalent intermediate with the cofactor thiamine pyrophosphate.</text>
</comment>
<evidence type="ECO:0000256" key="15">
    <source>
        <dbReference type="PIRSR" id="PIRSR605478-5"/>
    </source>
</evidence>
<feature type="binding site" evidence="13">
    <location>
        <position position="266"/>
    </location>
    <ligand>
        <name>thiamine diphosphate</name>
        <dbReference type="ChEBI" id="CHEBI:58937"/>
    </ligand>
</feature>
<feature type="binding site" evidence="12">
    <location>
        <position position="386"/>
    </location>
    <ligand>
        <name>substrate</name>
    </ligand>
</feature>
<dbReference type="InterPro" id="IPR029061">
    <property type="entry name" value="THDP-binding"/>
</dbReference>
<dbReference type="FunFam" id="3.40.50.970:FF:000004">
    <property type="entry name" value="Transketolase"/>
    <property type="match status" value="1"/>
</dbReference>
<dbReference type="PROSITE" id="PS00801">
    <property type="entry name" value="TRANSKETOLASE_1"/>
    <property type="match status" value="1"/>
</dbReference>
<evidence type="ECO:0000256" key="11">
    <source>
        <dbReference type="PIRSR" id="PIRSR605478-1"/>
    </source>
</evidence>
<dbReference type="CDD" id="cd07033">
    <property type="entry name" value="TPP_PYR_DXS_TK_like"/>
    <property type="match status" value="1"/>
</dbReference>
<feature type="binding site" evidence="14">
    <location>
        <position position="190"/>
    </location>
    <ligand>
        <name>Mg(2+)</name>
        <dbReference type="ChEBI" id="CHEBI:18420"/>
    </ligand>
</feature>
<dbReference type="GO" id="GO:0006098">
    <property type="term" value="P:pentose-phosphate shunt"/>
    <property type="evidence" value="ECO:0007669"/>
    <property type="project" value="TreeGrafter"/>
</dbReference>
<keyword evidence="7 14" id="KW-0460">Magnesium</keyword>
<comment type="catalytic activity">
    <reaction evidence="9 16">
        <text>D-sedoheptulose 7-phosphate + D-glyceraldehyde 3-phosphate = aldehydo-D-ribose 5-phosphate + D-xylulose 5-phosphate</text>
        <dbReference type="Rhea" id="RHEA:10508"/>
        <dbReference type="ChEBI" id="CHEBI:57483"/>
        <dbReference type="ChEBI" id="CHEBI:57737"/>
        <dbReference type="ChEBI" id="CHEBI:58273"/>
        <dbReference type="ChEBI" id="CHEBI:59776"/>
        <dbReference type="EC" id="2.2.1.1"/>
    </reaction>
</comment>
<feature type="binding site" evidence="13">
    <location>
        <begin position="119"/>
        <end position="121"/>
    </location>
    <ligand>
        <name>thiamine diphosphate</name>
        <dbReference type="ChEBI" id="CHEBI:58937"/>
    </ligand>
</feature>
<dbReference type="Pfam" id="PF22613">
    <property type="entry name" value="Transketolase_C_1"/>
    <property type="match status" value="1"/>
</dbReference>
<name>A0AB72Z4N5_LISIO</name>
<dbReference type="PROSITE" id="PS00802">
    <property type="entry name" value="TRANSKETOLASE_2"/>
    <property type="match status" value="1"/>
</dbReference>
<dbReference type="PANTHER" id="PTHR43522">
    <property type="entry name" value="TRANSKETOLASE"/>
    <property type="match status" value="1"/>
</dbReference>
<evidence type="ECO:0000256" key="16">
    <source>
        <dbReference type="RuleBase" id="RU004996"/>
    </source>
</evidence>
<dbReference type="EMBL" id="AGCN01000043">
    <property type="protein sequence ID" value="EHN59994.1"/>
    <property type="molecule type" value="Genomic_DNA"/>
</dbReference>
<comment type="cofactor">
    <cofactor evidence="14">
        <name>Mg(2+)</name>
        <dbReference type="ChEBI" id="CHEBI:18420"/>
    </cofactor>
    <text evidence="14">Binds 1 Mg(2+) ion per subunit. Can also utilize other divalent metal cations, such as Ca(2+), Mn(2+) and Co(2+).</text>
</comment>
<gene>
    <name evidence="18" type="ORF">HMPREF0557_02910</name>
</gene>
<feature type="site" description="Important for catalytic activity" evidence="15">
    <location>
        <position position="31"/>
    </location>
</feature>
<evidence type="ECO:0000256" key="7">
    <source>
        <dbReference type="ARBA" id="ARBA00022842"/>
    </source>
</evidence>
<protein>
    <recommendedName>
        <fullName evidence="4 10">Transketolase</fullName>
        <ecNumber evidence="3 10">2.2.1.1</ecNumber>
    </recommendedName>
</protein>
<evidence type="ECO:0000256" key="6">
    <source>
        <dbReference type="ARBA" id="ARBA00022723"/>
    </source>
</evidence>
<dbReference type="NCBIfam" id="TIGR00232">
    <property type="entry name" value="tktlase_bact"/>
    <property type="match status" value="1"/>
</dbReference>
<comment type="cofactor">
    <cofactor evidence="16">
        <name>Mg(2+)</name>
        <dbReference type="ChEBI" id="CHEBI:18420"/>
    </cofactor>
    <cofactor evidence="16">
        <name>Ca(2+)</name>
        <dbReference type="ChEBI" id="CHEBI:29108"/>
    </cofactor>
    <cofactor evidence="16">
        <name>Mn(2+)</name>
        <dbReference type="ChEBI" id="CHEBI:29035"/>
    </cofactor>
    <cofactor evidence="16">
        <name>Co(2+)</name>
        <dbReference type="ChEBI" id="CHEBI:48828"/>
    </cofactor>
    <text evidence="16">Binds 1 Mg(2+) ion per subunit. Can also utilize other divalent metal cations, such as Ca(2+), Mn(2+) and Co(2+).</text>
</comment>
<feature type="binding site" evidence="13">
    <location>
        <position position="161"/>
    </location>
    <ligand>
        <name>thiamine diphosphate</name>
        <dbReference type="ChEBI" id="CHEBI:58937"/>
    </ligand>
</feature>
<feature type="binding site" evidence="13">
    <location>
        <position position="439"/>
    </location>
    <ligand>
        <name>thiamine diphosphate</name>
        <dbReference type="ChEBI" id="CHEBI:58937"/>
    </ligand>
</feature>
<dbReference type="FunFam" id="3.40.50.920:FF:000003">
    <property type="entry name" value="Transketolase"/>
    <property type="match status" value="1"/>
</dbReference>
<feature type="binding site" evidence="12">
    <location>
        <position position="266"/>
    </location>
    <ligand>
        <name>substrate</name>
    </ligand>
</feature>
<keyword evidence="8 13" id="KW-0786">Thiamine pyrophosphate</keyword>
<dbReference type="InterPro" id="IPR005474">
    <property type="entry name" value="Transketolase_N"/>
</dbReference>
<dbReference type="CDD" id="cd02012">
    <property type="entry name" value="TPP_TK"/>
    <property type="match status" value="1"/>
</dbReference>
<reference evidence="18 19" key="1">
    <citation type="submission" date="2011-08" db="EMBL/GenBank/DDBJ databases">
        <authorList>
            <person name="Weinstock G."/>
            <person name="Sodergren E."/>
            <person name="Clifton S."/>
            <person name="Fulton L."/>
            <person name="Fulton B."/>
            <person name="Courtney L."/>
            <person name="Fronick C."/>
            <person name="Harrison M."/>
            <person name="Strong C."/>
            <person name="Farmer C."/>
            <person name="Delahaunty K."/>
            <person name="Markovic C."/>
            <person name="Hall O."/>
            <person name="Minx P."/>
            <person name="Tomlinson C."/>
            <person name="Mitreva M."/>
            <person name="Hou S."/>
            <person name="Chen J."/>
            <person name="Wollam A."/>
            <person name="Pepin K.H."/>
            <person name="Johnson M."/>
            <person name="Bhonagiri V."/>
            <person name="Zhang X."/>
            <person name="Suruliraj S."/>
            <person name="Warren W."/>
            <person name="Chinwalla A."/>
            <person name="Mardis E.R."/>
            <person name="Wilson R.K."/>
        </authorList>
    </citation>
    <scope>NUCLEOTIDE SEQUENCE [LARGE SCALE GENOMIC DNA]</scope>
    <source>
        <strain evidence="18 19">ATCC 33091</strain>
    </source>
</reference>
<sequence>MTVLKKTLDRQAVDTIRSLSIDMIEKANSGHPGMPMGAAPMAYMLFAKHLVFNPANPEWFNRDRFVLSAGHGSALLYSMLHLFGYDVKMEDLKQFRQLDSLTPGHPEFGWTAGVDATSGPLGQGIGMAAGMALAESHLAAEYNQPNYPIVDHYTYAICGDGDLMEGVASETASLAGHLGLGKLIVLYDSNDICLDGDLSATFSENAADRFRAYGWQVLRVEDGNNLAAIQEKIVQAKLETSKPTLIEVKTVIGYGAPTKAGSSASHGAPLGEKEANGAKEHYEWAEEPFTVPAEVRDYLRNYKARGEKLEGAWNTMLANYKKEFPELASQLDRVLAGEVAADWNANLPTFEAGTNVATRSASGKMINAIAAELPELFGGSADLGCSNKTFIDASPAYSIQDPAGKNIWFGVREFAMGAMLNGMALHSGLRVFGSTFFVFSDYVRPAMRMAALMQLPVTYVFTHDSIAVGEDGPTHEPIEQLASLRAMPGLTVIRPADAKETRAAWEIAATNTHGPIALVLSRQDLPVLENTQEEVDAGVEKGAYIVAPANSSKPDAIIIATGSEVSLAIEAKNELAKKDFDVSVVSLSSWERFEKTTDAYKESILPKEVTARFAIEAGATFGWKEFIGSEGDMLGIDHFGASAPAKDLFNAYGFTPENVANRVEAVIAKAGVRV</sequence>
<feature type="binding site" evidence="14">
    <location>
        <position position="160"/>
    </location>
    <ligand>
        <name>Mg(2+)</name>
        <dbReference type="ChEBI" id="CHEBI:18420"/>
    </ligand>
</feature>
<evidence type="ECO:0000313" key="18">
    <source>
        <dbReference type="EMBL" id="EHN59994.1"/>
    </source>
</evidence>
<feature type="binding site" evidence="13">
    <location>
        <position position="190"/>
    </location>
    <ligand>
        <name>thiamine diphosphate</name>
        <dbReference type="ChEBI" id="CHEBI:58937"/>
    </ligand>
</feature>
<proteinExistence type="inferred from homology"/>
<dbReference type="GO" id="GO:0005829">
    <property type="term" value="C:cytosol"/>
    <property type="evidence" value="ECO:0007669"/>
    <property type="project" value="TreeGrafter"/>
</dbReference>
<feature type="binding site" evidence="14">
    <location>
        <position position="192"/>
    </location>
    <ligand>
        <name>Mg(2+)</name>
        <dbReference type="ChEBI" id="CHEBI:18420"/>
    </ligand>
</feature>
<keyword evidence="16" id="KW-0106">Calcium</keyword>
<accession>A0AB72Z4N5</accession>
<keyword evidence="5 16" id="KW-0808">Transferase</keyword>
<feature type="binding site" evidence="12">
    <location>
        <position position="31"/>
    </location>
    <ligand>
        <name>substrate</name>
    </ligand>
</feature>
<dbReference type="GO" id="GO:0046872">
    <property type="term" value="F:metal ion binding"/>
    <property type="evidence" value="ECO:0007669"/>
    <property type="project" value="UniProtKB-KW"/>
</dbReference>
<evidence type="ECO:0000256" key="8">
    <source>
        <dbReference type="ARBA" id="ARBA00023052"/>
    </source>
</evidence>
<evidence type="ECO:0000256" key="4">
    <source>
        <dbReference type="ARBA" id="ARBA00016662"/>
    </source>
</evidence>
<dbReference type="InterPro" id="IPR005478">
    <property type="entry name" value="Transketolase_bac-like"/>
</dbReference>
<evidence type="ECO:0000256" key="13">
    <source>
        <dbReference type="PIRSR" id="PIRSR605478-3"/>
    </source>
</evidence>
<dbReference type="EC" id="2.2.1.1" evidence="3 10"/>
<dbReference type="PANTHER" id="PTHR43522:SF2">
    <property type="entry name" value="TRANSKETOLASE 1-RELATED"/>
    <property type="match status" value="1"/>
</dbReference>
<dbReference type="InterPro" id="IPR049557">
    <property type="entry name" value="Transketolase_CS"/>
</dbReference>
<evidence type="ECO:0000256" key="2">
    <source>
        <dbReference type="ARBA" id="ARBA00011738"/>
    </source>
</evidence>
<evidence type="ECO:0000256" key="14">
    <source>
        <dbReference type="PIRSR" id="PIRSR605478-4"/>
    </source>
</evidence>
<dbReference type="SUPFAM" id="SSF52518">
    <property type="entry name" value="Thiamin diphosphate-binding fold (THDP-binding)"/>
    <property type="match status" value="2"/>
</dbReference>
<dbReference type="Proteomes" id="UP000003597">
    <property type="component" value="Unassembled WGS sequence"/>
</dbReference>
<comment type="subunit">
    <text evidence="2 16">Homodimer.</text>
</comment>
<dbReference type="InterPro" id="IPR020826">
    <property type="entry name" value="Transketolase_BS"/>
</dbReference>
<dbReference type="InterPro" id="IPR055152">
    <property type="entry name" value="Transketolase-like_C_2"/>
</dbReference>
<comment type="cofactor">
    <cofactor evidence="13">
        <name>thiamine diphosphate</name>
        <dbReference type="ChEBI" id="CHEBI:58937"/>
    </cofactor>
    <text evidence="13">Binds 1 thiamine pyrophosphate per subunit. During the reaction, the substrate forms a covalent intermediate with the cofactor.</text>
</comment>
<dbReference type="GO" id="GO:0004802">
    <property type="term" value="F:transketolase activity"/>
    <property type="evidence" value="ECO:0007669"/>
    <property type="project" value="UniProtKB-UniRule"/>
</dbReference>
<comment type="caution">
    <text evidence="18">The sequence shown here is derived from an EMBL/GenBank/DDBJ whole genome shotgun (WGS) entry which is preliminary data.</text>
</comment>
<dbReference type="SMART" id="SM00861">
    <property type="entry name" value="Transket_pyr"/>
    <property type="match status" value="1"/>
</dbReference>
<feature type="binding site" evidence="12">
    <location>
        <position position="463"/>
    </location>
    <ligand>
        <name>substrate</name>
    </ligand>
</feature>
<dbReference type="Pfam" id="PF02779">
    <property type="entry name" value="Transket_pyr"/>
    <property type="match status" value="1"/>
</dbReference>
<feature type="binding site" evidence="12">
    <location>
        <position position="471"/>
    </location>
    <ligand>
        <name>substrate</name>
    </ligand>
</feature>
<feature type="binding site" evidence="12">
    <location>
        <position position="359"/>
    </location>
    <ligand>
        <name>substrate</name>
    </ligand>
</feature>
<dbReference type="AlphaFoldDB" id="A0AB72Z4N5"/>
<evidence type="ECO:0000256" key="9">
    <source>
        <dbReference type="ARBA" id="ARBA00049473"/>
    </source>
</evidence>
<keyword evidence="6 14" id="KW-0479">Metal-binding</keyword>
<evidence type="ECO:0000256" key="3">
    <source>
        <dbReference type="ARBA" id="ARBA00013152"/>
    </source>
</evidence>
<evidence type="ECO:0000256" key="5">
    <source>
        <dbReference type="ARBA" id="ARBA00022679"/>
    </source>
</evidence>
<feature type="site" description="Important for catalytic activity" evidence="15">
    <location>
        <position position="266"/>
    </location>
</feature>
<feature type="binding site" evidence="12">
    <location>
        <position position="475"/>
    </location>
    <ligand>
        <name>substrate</name>
    </ligand>
</feature>
<comment type="similarity">
    <text evidence="1 16">Belongs to the transketolase family.</text>
</comment>
<keyword evidence="19" id="KW-1185">Reference proteome</keyword>
<feature type="active site" description="Proton donor" evidence="11">
    <location>
        <position position="413"/>
    </location>
</feature>
<evidence type="ECO:0000256" key="10">
    <source>
        <dbReference type="NCBIfam" id="TIGR00232"/>
    </source>
</evidence>
<dbReference type="InterPro" id="IPR009014">
    <property type="entry name" value="Transketo_C/PFOR_II"/>
</dbReference>
<evidence type="ECO:0000259" key="17">
    <source>
        <dbReference type="SMART" id="SM00861"/>
    </source>
</evidence>
<dbReference type="InterPro" id="IPR033247">
    <property type="entry name" value="Transketolase_fam"/>
</dbReference>
<dbReference type="Gene3D" id="3.40.50.920">
    <property type="match status" value="1"/>
</dbReference>
<organism evidence="18 19">
    <name type="scientific">Listeria innocua ATCC 33091</name>
    <dbReference type="NCBI Taxonomy" id="1002366"/>
    <lineage>
        <taxon>Bacteria</taxon>
        <taxon>Bacillati</taxon>
        <taxon>Bacillota</taxon>
        <taxon>Bacilli</taxon>
        <taxon>Bacillales</taxon>
        <taxon>Listeriaceae</taxon>
        <taxon>Listeria</taxon>
    </lineage>
</organism>
<feature type="binding site" evidence="13">
    <location>
        <position position="71"/>
    </location>
    <ligand>
        <name>thiamine diphosphate</name>
        <dbReference type="ChEBI" id="CHEBI:58937"/>
    </ligand>
</feature>
<evidence type="ECO:0000313" key="19">
    <source>
        <dbReference type="Proteomes" id="UP000003597"/>
    </source>
</evidence>
<feature type="binding site" evidence="12">
    <location>
        <position position="522"/>
    </location>
    <ligand>
        <name>substrate</name>
    </ligand>
</feature>
<feature type="domain" description="Transketolase-like pyrimidine-binding" evidence="17">
    <location>
        <begin position="356"/>
        <end position="527"/>
    </location>
</feature>
<dbReference type="FunFam" id="3.40.50.970:FF:000003">
    <property type="entry name" value="Transketolase"/>
    <property type="match status" value="1"/>
</dbReference>
<dbReference type="SUPFAM" id="SSF52922">
    <property type="entry name" value="TK C-terminal domain-like"/>
    <property type="match status" value="1"/>
</dbReference>
<dbReference type="Pfam" id="PF00456">
    <property type="entry name" value="Transketolase_N"/>
    <property type="match status" value="1"/>
</dbReference>
<evidence type="ECO:0000256" key="1">
    <source>
        <dbReference type="ARBA" id="ARBA00007131"/>
    </source>
</evidence>